<evidence type="ECO:0008006" key="3">
    <source>
        <dbReference type="Google" id="ProtNLM"/>
    </source>
</evidence>
<feature type="non-terminal residue" evidence="1">
    <location>
        <position position="188"/>
    </location>
</feature>
<dbReference type="Proteomes" id="UP000277580">
    <property type="component" value="Unassembled WGS sequence"/>
</dbReference>
<keyword evidence="2" id="KW-1185">Reference proteome</keyword>
<evidence type="ECO:0000313" key="2">
    <source>
        <dbReference type="Proteomes" id="UP000277580"/>
    </source>
</evidence>
<feature type="non-terminal residue" evidence="1">
    <location>
        <position position="1"/>
    </location>
</feature>
<dbReference type="EMBL" id="ML119214">
    <property type="protein sequence ID" value="RPB06843.1"/>
    <property type="molecule type" value="Genomic_DNA"/>
</dbReference>
<reference evidence="1 2" key="1">
    <citation type="journal article" date="2018" name="Nat. Ecol. Evol.">
        <title>Pezizomycetes genomes reveal the molecular basis of ectomycorrhizal truffle lifestyle.</title>
        <authorList>
            <person name="Murat C."/>
            <person name="Payen T."/>
            <person name="Noel B."/>
            <person name="Kuo A."/>
            <person name="Morin E."/>
            <person name="Chen J."/>
            <person name="Kohler A."/>
            <person name="Krizsan K."/>
            <person name="Balestrini R."/>
            <person name="Da Silva C."/>
            <person name="Montanini B."/>
            <person name="Hainaut M."/>
            <person name="Levati E."/>
            <person name="Barry K.W."/>
            <person name="Belfiori B."/>
            <person name="Cichocki N."/>
            <person name="Clum A."/>
            <person name="Dockter R.B."/>
            <person name="Fauchery L."/>
            <person name="Guy J."/>
            <person name="Iotti M."/>
            <person name="Le Tacon F."/>
            <person name="Lindquist E.A."/>
            <person name="Lipzen A."/>
            <person name="Malagnac F."/>
            <person name="Mello A."/>
            <person name="Molinier V."/>
            <person name="Miyauchi S."/>
            <person name="Poulain J."/>
            <person name="Riccioni C."/>
            <person name="Rubini A."/>
            <person name="Sitrit Y."/>
            <person name="Splivallo R."/>
            <person name="Traeger S."/>
            <person name="Wang M."/>
            <person name="Zifcakova L."/>
            <person name="Wipf D."/>
            <person name="Zambonelli A."/>
            <person name="Paolocci F."/>
            <person name="Nowrousian M."/>
            <person name="Ottonello S."/>
            <person name="Baldrian P."/>
            <person name="Spatafora J.W."/>
            <person name="Henrissat B."/>
            <person name="Nagy L.G."/>
            <person name="Aury J.M."/>
            <person name="Wincker P."/>
            <person name="Grigoriev I.V."/>
            <person name="Bonfante P."/>
            <person name="Martin F.M."/>
        </authorList>
    </citation>
    <scope>NUCLEOTIDE SEQUENCE [LARGE SCALE GENOMIC DNA]</scope>
    <source>
        <strain evidence="1 2">CCBAS932</strain>
    </source>
</reference>
<protein>
    <recommendedName>
        <fullName evidence="3">Tc1-like transposase DDE domain-containing protein</fullName>
    </recommendedName>
</protein>
<dbReference type="OrthoDB" id="5401962at2759"/>
<dbReference type="STRING" id="1392247.A0A3N4K8T5"/>
<name>A0A3N4K8T5_9PEZI</name>
<dbReference type="PANTHER" id="PTHR35871">
    <property type="entry name" value="EXPRESSED PROTEIN"/>
    <property type="match status" value="1"/>
</dbReference>
<organism evidence="1 2">
    <name type="scientific">Morchella conica CCBAS932</name>
    <dbReference type="NCBI Taxonomy" id="1392247"/>
    <lineage>
        <taxon>Eukaryota</taxon>
        <taxon>Fungi</taxon>
        <taxon>Dikarya</taxon>
        <taxon>Ascomycota</taxon>
        <taxon>Pezizomycotina</taxon>
        <taxon>Pezizomycetes</taxon>
        <taxon>Pezizales</taxon>
        <taxon>Morchellaceae</taxon>
        <taxon>Morchella</taxon>
    </lineage>
</organism>
<dbReference type="InParanoid" id="A0A3N4K8T5"/>
<dbReference type="AlphaFoldDB" id="A0A3N4K8T5"/>
<proteinExistence type="predicted"/>
<dbReference type="PANTHER" id="PTHR35871:SF1">
    <property type="entry name" value="CXC1-LIKE CYSTEINE CLUSTER ASSOCIATED WITH KDZ TRANSPOSASES DOMAIN-CONTAINING PROTEIN"/>
    <property type="match status" value="1"/>
</dbReference>
<sequence>FEAAYPGCQALFLFDNATSRSFFAEDALRVRRMNEGPGAEQAHMRDGYWFKENGEKVVQAMDYDKEDMSVPINLRGESKGLQIRGLWPESGLYLDCGNRRTTAGRKVDNQKPDCCARMLLSQQSDFLNQKGRVQEMVEAKGHLILFYPRIHCELNWIEYFWARVKLYTRTHCGYDIKSLMKNVPLALE</sequence>
<accession>A0A3N4K8T5</accession>
<evidence type="ECO:0000313" key="1">
    <source>
        <dbReference type="EMBL" id="RPB06843.1"/>
    </source>
</evidence>
<gene>
    <name evidence="1" type="ORF">P167DRAFT_477684</name>
</gene>